<dbReference type="SUPFAM" id="SSF52540">
    <property type="entry name" value="P-loop containing nucleoside triphosphate hydrolases"/>
    <property type="match status" value="1"/>
</dbReference>
<dbReference type="InterPro" id="IPR058031">
    <property type="entry name" value="AAA_lid_NorR"/>
</dbReference>
<evidence type="ECO:0000259" key="8">
    <source>
        <dbReference type="PROSITE" id="PS50112"/>
    </source>
</evidence>
<dbReference type="Pfam" id="PF02954">
    <property type="entry name" value="HTH_8"/>
    <property type="match status" value="1"/>
</dbReference>
<dbReference type="GO" id="GO:0006355">
    <property type="term" value="P:regulation of DNA-templated transcription"/>
    <property type="evidence" value="ECO:0007669"/>
    <property type="project" value="InterPro"/>
</dbReference>
<dbReference type="InterPro" id="IPR013767">
    <property type="entry name" value="PAS_fold"/>
</dbReference>
<dbReference type="Gene3D" id="3.40.50.300">
    <property type="entry name" value="P-loop containing nucleotide triphosphate hydrolases"/>
    <property type="match status" value="1"/>
</dbReference>
<dbReference type="PROSITE" id="PS50045">
    <property type="entry name" value="SIGMA54_INTERACT_4"/>
    <property type="match status" value="1"/>
</dbReference>
<evidence type="ECO:0000259" key="7">
    <source>
        <dbReference type="PROSITE" id="PS50045"/>
    </source>
</evidence>
<keyword evidence="4" id="KW-0238">DNA-binding</keyword>
<dbReference type="CDD" id="cd00130">
    <property type="entry name" value="PAS"/>
    <property type="match status" value="1"/>
</dbReference>
<dbReference type="InterPro" id="IPR025943">
    <property type="entry name" value="Sigma_54_int_dom_ATP-bd_2"/>
</dbReference>
<dbReference type="Gene3D" id="1.10.10.60">
    <property type="entry name" value="Homeodomain-like"/>
    <property type="match status" value="1"/>
</dbReference>
<dbReference type="SMART" id="SM00091">
    <property type="entry name" value="PAS"/>
    <property type="match status" value="1"/>
</dbReference>
<keyword evidence="2" id="KW-0067">ATP-binding</keyword>
<dbReference type="InterPro" id="IPR027417">
    <property type="entry name" value="P-loop_NTPase"/>
</dbReference>
<organism evidence="9">
    <name type="scientific">uncultured Sporomusa sp</name>
    <dbReference type="NCBI Taxonomy" id="307249"/>
    <lineage>
        <taxon>Bacteria</taxon>
        <taxon>Bacillati</taxon>
        <taxon>Bacillota</taxon>
        <taxon>Negativicutes</taxon>
        <taxon>Selenomonadales</taxon>
        <taxon>Sporomusaceae</taxon>
        <taxon>Sporomusa</taxon>
        <taxon>environmental samples</taxon>
    </lineage>
</organism>
<dbReference type="InterPro" id="IPR009057">
    <property type="entry name" value="Homeodomain-like_sf"/>
</dbReference>
<reference evidence="9" key="1">
    <citation type="submission" date="2016-08" db="EMBL/GenBank/DDBJ databases">
        <authorList>
            <person name="Seilhamer J.J."/>
        </authorList>
    </citation>
    <scope>NUCLEOTIDE SEQUENCE</scope>
    <source>
        <strain evidence="9">86</strain>
    </source>
</reference>
<keyword evidence="1" id="KW-0547">Nucleotide-binding</keyword>
<dbReference type="Gene3D" id="1.10.8.60">
    <property type="match status" value="1"/>
</dbReference>
<evidence type="ECO:0000313" key="9">
    <source>
        <dbReference type="EMBL" id="SCM79988.1"/>
    </source>
</evidence>
<dbReference type="PROSITE" id="PS00675">
    <property type="entry name" value="SIGMA54_INTERACT_1"/>
    <property type="match status" value="1"/>
</dbReference>
<dbReference type="AlphaFoldDB" id="A0A212LQY3"/>
<dbReference type="InterPro" id="IPR025944">
    <property type="entry name" value="Sigma_54_int_dom_CS"/>
</dbReference>
<protein>
    <submittedName>
        <fullName evidence="9">PAS sensor protein (Modular protein)</fullName>
    </submittedName>
</protein>
<evidence type="ECO:0000256" key="4">
    <source>
        <dbReference type="ARBA" id="ARBA00023125"/>
    </source>
</evidence>
<dbReference type="RefSeq" id="WP_075755705.1">
    <property type="nucleotide sequence ID" value="NZ_LT608335.1"/>
</dbReference>
<dbReference type="Pfam" id="PF25601">
    <property type="entry name" value="AAA_lid_14"/>
    <property type="match status" value="1"/>
</dbReference>
<dbReference type="InterPro" id="IPR025662">
    <property type="entry name" value="Sigma_54_int_dom_ATP-bd_1"/>
</dbReference>
<evidence type="ECO:0000256" key="3">
    <source>
        <dbReference type="ARBA" id="ARBA00023015"/>
    </source>
</evidence>
<dbReference type="PANTHER" id="PTHR32071">
    <property type="entry name" value="TRANSCRIPTIONAL REGULATORY PROTEIN"/>
    <property type="match status" value="1"/>
</dbReference>
<dbReference type="InterPro" id="IPR000014">
    <property type="entry name" value="PAS"/>
</dbReference>
<evidence type="ECO:0000256" key="1">
    <source>
        <dbReference type="ARBA" id="ARBA00022741"/>
    </source>
</evidence>
<keyword evidence="5" id="KW-0804">Transcription</keyword>
<evidence type="ECO:0000256" key="5">
    <source>
        <dbReference type="ARBA" id="ARBA00023163"/>
    </source>
</evidence>
<dbReference type="Gene3D" id="3.30.450.20">
    <property type="entry name" value="PAS domain"/>
    <property type="match status" value="1"/>
</dbReference>
<dbReference type="GO" id="GO:0005524">
    <property type="term" value="F:ATP binding"/>
    <property type="evidence" value="ECO:0007669"/>
    <property type="project" value="UniProtKB-KW"/>
</dbReference>
<dbReference type="Pfam" id="PF00989">
    <property type="entry name" value="PAS"/>
    <property type="match status" value="1"/>
</dbReference>
<dbReference type="InterPro" id="IPR003593">
    <property type="entry name" value="AAA+_ATPase"/>
</dbReference>
<gene>
    <name evidence="9" type="ORF">KL86SPO_30190</name>
</gene>
<feature type="domain" description="PAS" evidence="8">
    <location>
        <begin position="120"/>
        <end position="166"/>
    </location>
</feature>
<dbReference type="PRINTS" id="PR01590">
    <property type="entry name" value="HTHFIS"/>
</dbReference>
<evidence type="ECO:0000256" key="6">
    <source>
        <dbReference type="SAM" id="Coils"/>
    </source>
</evidence>
<dbReference type="EMBL" id="FMJE01000003">
    <property type="protein sequence ID" value="SCM79988.1"/>
    <property type="molecule type" value="Genomic_DNA"/>
</dbReference>
<dbReference type="NCBIfam" id="TIGR00229">
    <property type="entry name" value="sensory_box"/>
    <property type="match status" value="1"/>
</dbReference>
<name>A0A212LQY3_9FIRM</name>
<keyword evidence="6" id="KW-0175">Coiled coil</keyword>
<accession>A0A212LQY3</accession>
<dbReference type="PROSITE" id="PS50112">
    <property type="entry name" value="PAS"/>
    <property type="match status" value="1"/>
</dbReference>
<keyword evidence="3" id="KW-0805">Transcription regulation</keyword>
<dbReference type="InterPro" id="IPR035965">
    <property type="entry name" value="PAS-like_dom_sf"/>
</dbReference>
<evidence type="ECO:0000256" key="2">
    <source>
        <dbReference type="ARBA" id="ARBA00022840"/>
    </source>
</evidence>
<dbReference type="GO" id="GO:0043565">
    <property type="term" value="F:sequence-specific DNA binding"/>
    <property type="evidence" value="ECO:0007669"/>
    <property type="project" value="InterPro"/>
</dbReference>
<sequence>MQQLRLEELVITSLVTLSPLASTAVAATSVCNNETAAILQIDGKWGYITANQLTLSGTWAREIACFDAVIQPAGLLSAAIENLPAELMKGAVFFEADGKIIAFSTPELLFAALFSRYKLQQLQMEAILDTVGESVCVIDQANKVVSWNKSAERLYGIAAGSILGKSIDSFFTNLLVKKAAAERITVKDQYHNPCSQTHVLINAAPILMHSQVVGGVCAERDITEVVNLNQELTRTSRKVQSLEKEIDKISAKADAFAAVCGHSPGIIAAVSMARRVAATTAPLLLRGESGTGKEVFARAVHTASNRKGRFIEINCGALSANLIESELFGYQSGAFTGADHKGKAGLFELADGGTLFLDEIGEMPREMQVKLLRVLQEKKFYRVGGNVPVQVDVRIIAATHRELEKMIDNGEFREDLYYRLNVVTLHLPPLRNRREDIPELVYRGLKHFCSIHKAGANNSKVEPALMAALLEYDWPGNVRELNNILERLVILADGDMLTTACLPANVKAGNTQNKTIGSTPPLTVTTLSELMTFERALITQALQETNFNKAAAAKKLGIPRSTLYYKMQQLNLEPGGVSNLTATSKK</sequence>
<proteinExistence type="predicted"/>
<dbReference type="SMART" id="SM00382">
    <property type="entry name" value="AAA"/>
    <property type="match status" value="1"/>
</dbReference>
<dbReference type="SUPFAM" id="SSF55785">
    <property type="entry name" value="PYP-like sensor domain (PAS domain)"/>
    <property type="match status" value="1"/>
</dbReference>
<dbReference type="PROSITE" id="PS00676">
    <property type="entry name" value="SIGMA54_INTERACT_2"/>
    <property type="match status" value="1"/>
</dbReference>
<dbReference type="CDD" id="cd00009">
    <property type="entry name" value="AAA"/>
    <property type="match status" value="1"/>
</dbReference>
<dbReference type="PANTHER" id="PTHR32071:SF57">
    <property type="entry name" value="C4-DICARBOXYLATE TRANSPORT TRANSCRIPTIONAL REGULATORY PROTEIN DCTD"/>
    <property type="match status" value="1"/>
</dbReference>
<dbReference type="InterPro" id="IPR002197">
    <property type="entry name" value="HTH_Fis"/>
</dbReference>
<dbReference type="SUPFAM" id="SSF46689">
    <property type="entry name" value="Homeodomain-like"/>
    <property type="match status" value="1"/>
</dbReference>
<dbReference type="Pfam" id="PF00158">
    <property type="entry name" value="Sigma54_activat"/>
    <property type="match status" value="1"/>
</dbReference>
<feature type="domain" description="Sigma-54 factor interaction" evidence="7">
    <location>
        <begin position="259"/>
        <end position="490"/>
    </location>
</feature>
<feature type="coiled-coil region" evidence="6">
    <location>
        <begin position="225"/>
        <end position="252"/>
    </location>
</feature>
<dbReference type="InterPro" id="IPR002078">
    <property type="entry name" value="Sigma_54_int"/>
</dbReference>
<dbReference type="PROSITE" id="PS00688">
    <property type="entry name" value="SIGMA54_INTERACT_3"/>
    <property type="match status" value="1"/>
</dbReference>
<dbReference type="FunFam" id="3.40.50.300:FF:000006">
    <property type="entry name" value="DNA-binding transcriptional regulator NtrC"/>
    <property type="match status" value="1"/>
</dbReference>